<dbReference type="InterPro" id="IPR046348">
    <property type="entry name" value="SIS_dom_sf"/>
</dbReference>
<dbReference type="GO" id="GO:0006487">
    <property type="term" value="P:protein N-linked glycosylation"/>
    <property type="evidence" value="ECO:0007669"/>
    <property type="project" value="TreeGrafter"/>
</dbReference>
<dbReference type="PANTHER" id="PTHR10937:SF0">
    <property type="entry name" value="GLUTAMINE--FRUCTOSE-6-PHOSPHATE TRANSAMINASE (ISOMERIZING)"/>
    <property type="match status" value="1"/>
</dbReference>
<name>A0AAU9MX65_9ASTR</name>
<gene>
    <name evidence="3" type="ORF">LVIROSA_LOCUS17173</name>
</gene>
<protein>
    <submittedName>
        <fullName evidence="3">Uncharacterized protein</fullName>
    </submittedName>
</protein>
<dbReference type="Proteomes" id="UP001157418">
    <property type="component" value="Unassembled WGS sequence"/>
</dbReference>
<dbReference type="PANTHER" id="PTHR10937">
    <property type="entry name" value="GLUCOSAMINE--FRUCTOSE-6-PHOSPHATE AMINOTRANSFERASE, ISOMERIZING"/>
    <property type="match status" value="1"/>
</dbReference>
<proteinExistence type="predicted"/>
<dbReference type="GO" id="GO:0006002">
    <property type="term" value="P:fructose 6-phosphate metabolic process"/>
    <property type="evidence" value="ECO:0007669"/>
    <property type="project" value="TreeGrafter"/>
</dbReference>
<accession>A0AAU9MX65</accession>
<comment type="caution">
    <text evidence="3">The sequence shown here is derived from an EMBL/GenBank/DDBJ whole genome shotgun (WGS) entry which is preliminary data.</text>
</comment>
<evidence type="ECO:0000313" key="3">
    <source>
        <dbReference type="EMBL" id="CAH1430397.1"/>
    </source>
</evidence>
<evidence type="ECO:0000259" key="2">
    <source>
        <dbReference type="Pfam" id="PF25597"/>
    </source>
</evidence>
<sequence>MDFRSIPCVILGYSSSHRGYRCLDSTSDKVYISHHVRFHETYFPFLKPKPIPPIPPTSDPYISMYPTPTIPTHHHQTIHHQQPLNRHLNKPPSHHLLIPLRFRWWHHLLPPYACILADDLPILLRTQQPPRFHLRLPLMPLPLGFDILNFDITQNLQPGYNYSTTLECALKVKEVALMHSEGILAGEMKHGPLDLVDENLPIVVIATCDQYFRSSDSLKIRTKSTESLIIFRELASNLQGFQLLSDDIDITMSETDVQSDDDKLEELVVHKVKCFADDLNNTVLKLPMIYMMDCIENDCSSLLKSSTKRDLYPSLLLYPAERKESISYDGETSVFNIIKFIADQGGDSHWIYKERGILLTEAEKGAWNEKPFKDPSEPVIMHEDISL</sequence>
<evidence type="ECO:0000259" key="1">
    <source>
        <dbReference type="Pfam" id="PF01380"/>
    </source>
</evidence>
<dbReference type="EMBL" id="CAKMRJ010003334">
    <property type="protein sequence ID" value="CAH1430397.1"/>
    <property type="molecule type" value="Genomic_DNA"/>
</dbReference>
<dbReference type="SUPFAM" id="SSF53697">
    <property type="entry name" value="SIS domain"/>
    <property type="match status" value="1"/>
</dbReference>
<dbReference type="Pfam" id="PF25597">
    <property type="entry name" value="SH3_retrovirus"/>
    <property type="match status" value="1"/>
</dbReference>
<evidence type="ECO:0000313" key="4">
    <source>
        <dbReference type="Proteomes" id="UP001157418"/>
    </source>
</evidence>
<feature type="domain" description="Retroviral polymerase SH3-like" evidence="2">
    <location>
        <begin position="2"/>
        <end position="48"/>
    </location>
</feature>
<dbReference type="GO" id="GO:0006047">
    <property type="term" value="P:UDP-N-acetylglucosamine metabolic process"/>
    <property type="evidence" value="ECO:0007669"/>
    <property type="project" value="TreeGrafter"/>
</dbReference>
<dbReference type="InterPro" id="IPR057670">
    <property type="entry name" value="SH3_retrovirus"/>
</dbReference>
<dbReference type="Pfam" id="PF01380">
    <property type="entry name" value="SIS"/>
    <property type="match status" value="1"/>
</dbReference>
<feature type="domain" description="SIS" evidence="1">
    <location>
        <begin position="159"/>
        <end position="219"/>
    </location>
</feature>
<reference evidence="3 4" key="1">
    <citation type="submission" date="2022-01" db="EMBL/GenBank/DDBJ databases">
        <authorList>
            <person name="Xiong W."/>
            <person name="Schranz E."/>
        </authorList>
    </citation>
    <scope>NUCLEOTIDE SEQUENCE [LARGE SCALE GENOMIC DNA]</scope>
</reference>
<organism evidence="3 4">
    <name type="scientific">Lactuca virosa</name>
    <dbReference type="NCBI Taxonomy" id="75947"/>
    <lineage>
        <taxon>Eukaryota</taxon>
        <taxon>Viridiplantae</taxon>
        <taxon>Streptophyta</taxon>
        <taxon>Embryophyta</taxon>
        <taxon>Tracheophyta</taxon>
        <taxon>Spermatophyta</taxon>
        <taxon>Magnoliopsida</taxon>
        <taxon>eudicotyledons</taxon>
        <taxon>Gunneridae</taxon>
        <taxon>Pentapetalae</taxon>
        <taxon>asterids</taxon>
        <taxon>campanulids</taxon>
        <taxon>Asterales</taxon>
        <taxon>Asteraceae</taxon>
        <taxon>Cichorioideae</taxon>
        <taxon>Cichorieae</taxon>
        <taxon>Lactucinae</taxon>
        <taxon>Lactuca</taxon>
    </lineage>
</organism>
<dbReference type="AlphaFoldDB" id="A0AAU9MX65"/>
<dbReference type="GO" id="GO:0004360">
    <property type="term" value="F:glutamine-fructose-6-phosphate transaminase (isomerizing) activity"/>
    <property type="evidence" value="ECO:0007669"/>
    <property type="project" value="TreeGrafter"/>
</dbReference>
<keyword evidence="4" id="KW-1185">Reference proteome</keyword>
<dbReference type="Gene3D" id="3.40.50.10490">
    <property type="entry name" value="Glucose-6-phosphate isomerase like protein, domain 1"/>
    <property type="match status" value="1"/>
</dbReference>
<dbReference type="GO" id="GO:0097367">
    <property type="term" value="F:carbohydrate derivative binding"/>
    <property type="evidence" value="ECO:0007669"/>
    <property type="project" value="InterPro"/>
</dbReference>
<dbReference type="InterPro" id="IPR001347">
    <property type="entry name" value="SIS_dom"/>
</dbReference>